<dbReference type="InterPro" id="IPR029058">
    <property type="entry name" value="AB_hydrolase_fold"/>
</dbReference>
<dbReference type="InterPro" id="IPR000073">
    <property type="entry name" value="AB_hydrolase_1"/>
</dbReference>
<protein>
    <submittedName>
        <fullName evidence="2">Alpha/beta fold hydrolase</fullName>
    </submittedName>
</protein>
<sequence length="287" mass="31244">MATEPEESPVPPPVESRPYPVLFIHGLWIHASAWESWQELFATHGYVTSAPGWPGDADTVQQTRDDPSPLDGVGIEAICRHYADLIDAMPVRPIVVGHSFGGLIAQELLARGYATAAVAIDPAPIKGVKVLPFSQLRSGLPVLGNPANKKRTVSLTSKQFHYSFGNTLTEEESDALFARWTIPGPGRPLFEDATANFVRDSPAAVDSHHAARGPLLLITGTEDHTVPRSVTEAVFALYADNPSITEYRELEGRGHSLTIDHGWRDVAQLTLEWLAEQVSDPAEETSD</sequence>
<keyword evidence="3" id="KW-1185">Reference proteome</keyword>
<organism evidence="2 3">
    <name type="scientific">Microlunatus aurantiacus</name>
    <dbReference type="NCBI Taxonomy" id="446786"/>
    <lineage>
        <taxon>Bacteria</taxon>
        <taxon>Bacillati</taxon>
        <taxon>Actinomycetota</taxon>
        <taxon>Actinomycetes</taxon>
        <taxon>Propionibacteriales</taxon>
        <taxon>Propionibacteriaceae</taxon>
        <taxon>Microlunatus</taxon>
    </lineage>
</organism>
<feature type="domain" description="AB hydrolase-1" evidence="1">
    <location>
        <begin position="21"/>
        <end position="268"/>
    </location>
</feature>
<dbReference type="Proteomes" id="UP001500051">
    <property type="component" value="Unassembled WGS sequence"/>
</dbReference>
<comment type="caution">
    <text evidence="2">The sequence shown here is derived from an EMBL/GenBank/DDBJ whole genome shotgun (WGS) entry which is preliminary data.</text>
</comment>
<proteinExistence type="predicted"/>
<evidence type="ECO:0000313" key="3">
    <source>
        <dbReference type="Proteomes" id="UP001500051"/>
    </source>
</evidence>
<evidence type="ECO:0000313" key="2">
    <source>
        <dbReference type="EMBL" id="GAA3690503.1"/>
    </source>
</evidence>
<dbReference type="PANTHER" id="PTHR43194:SF5">
    <property type="entry name" value="PIMELOYL-[ACYL-CARRIER PROTEIN] METHYL ESTER ESTERASE"/>
    <property type="match status" value="1"/>
</dbReference>
<dbReference type="GO" id="GO:0016787">
    <property type="term" value="F:hydrolase activity"/>
    <property type="evidence" value="ECO:0007669"/>
    <property type="project" value="UniProtKB-KW"/>
</dbReference>
<dbReference type="Gene3D" id="3.40.50.1820">
    <property type="entry name" value="alpha/beta hydrolase"/>
    <property type="match status" value="1"/>
</dbReference>
<keyword evidence="2" id="KW-0378">Hydrolase</keyword>
<name>A0ABP7CH82_9ACTN</name>
<accession>A0ABP7CH82</accession>
<dbReference type="SUPFAM" id="SSF53474">
    <property type="entry name" value="alpha/beta-Hydrolases"/>
    <property type="match status" value="1"/>
</dbReference>
<dbReference type="Pfam" id="PF12697">
    <property type="entry name" value="Abhydrolase_6"/>
    <property type="match status" value="1"/>
</dbReference>
<reference evidence="3" key="1">
    <citation type="journal article" date="2019" name="Int. J. Syst. Evol. Microbiol.">
        <title>The Global Catalogue of Microorganisms (GCM) 10K type strain sequencing project: providing services to taxonomists for standard genome sequencing and annotation.</title>
        <authorList>
            <consortium name="The Broad Institute Genomics Platform"/>
            <consortium name="The Broad Institute Genome Sequencing Center for Infectious Disease"/>
            <person name="Wu L."/>
            <person name="Ma J."/>
        </authorList>
    </citation>
    <scope>NUCLEOTIDE SEQUENCE [LARGE SCALE GENOMIC DNA]</scope>
    <source>
        <strain evidence="3">JCM 16548</strain>
    </source>
</reference>
<dbReference type="PANTHER" id="PTHR43194">
    <property type="entry name" value="HYDROLASE ALPHA/BETA FOLD FAMILY"/>
    <property type="match status" value="1"/>
</dbReference>
<dbReference type="EMBL" id="BAAAYX010000002">
    <property type="protein sequence ID" value="GAA3690503.1"/>
    <property type="molecule type" value="Genomic_DNA"/>
</dbReference>
<gene>
    <name evidence="2" type="ORF">GCM10022204_01780</name>
</gene>
<evidence type="ECO:0000259" key="1">
    <source>
        <dbReference type="Pfam" id="PF12697"/>
    </source>
</evidence>
<dbReference type="InterPro" id="IPR050228">
    <property type="entry name" value="Carboxylesterase_BioH"/>
</dbReference>